<name>A0AAN7VIC5_9COLE</name>
<dbReference type="GO" id="GO:0000723">
    <property type="term" value="P:telomere maintenance"/>
    <property type="evidence" value="ECO:0007669"/>
    <property type="project" value="TreeGrafter"/>
</dbReference>
<evidence type="ECO:0008006" key="4">
    <source>
        <dbReference type="Google" id="ProtNLM"/>
    </source>
</evidence>
<dbReference type="PANTHER" id="PTHR12604">
    <property type="entry name" value="KU AUTOANTIGEN DNA HELICASE"/>
    <property type="match status" value="1"/>
</dbReference>
<dbReference type="GO" id="GO:0043564">
    <property type="term" value="C:Ku70:Ku80 complex"/>
    <property type="evidence" value="ECO:0007669"/>
    <property type="project" value="TreeGrafter"/>
</dbReference>
<dbReference type="GO" id="GO:0006303">
    <property type="term" value="P:double-strand break repair via nonhomologous end joining"/>
    <property type="evidence" value="ECO:0007669"/>
    <property type="project" value="TreeGrafter"/>
</dbReference>
<dbReference type="GO" id="GO:0042162">
    <property type="term" value="F:telomeric DNA binding"/>
    <property type="evidence" value="ECO:0007669"/>
    <property type="project" value="TreeGrafter"/>
</dbReference>
<evidence type="ECO:0000313" key="3">
    <source>
        <dbReference type="Proteomes" id="UP001329430"/>
    </source>
</evidence>
<dbReference type="Gene3D" id="3.40.50.410">
    <property type="entry name" value="von Willebrand factor, type A domain"/>
    <property type="match status" value="1"/>
</dbReference>
<dbReference type="EMBL" id="JAVRBK010000003">
    <property type="protein sequence ID" value="KAK5646348.1"/>
    <property type="molecule type" value="Genomic_DNA"/>
</dbReference>
<feature type="region of interest" description="Disordered" evidence="1">
    <location>
        <begin position="1"/>
        <end position="22"/>
    </location>
</feature>
<protein>
    <recommendedName>
        <fullName evidence="4">ATP-dependent DNA helicase 2 subunit 1</fullName>
    </recommendedName>
</protein>
<feature type="region of interest" description="Disordered" evidence="1">
    <location>
        <begin position="495"/>
        <end position="514"/>
    </location>
</feature>
<accession>A0AAN7VIC5</accession>
<feature type="compositionally biased region" description="Basic and acidic residues" evidence="1">
    <location>
        <begin position="495"/>
        <end position="508"/>
    </location>
</feature>
<dbReference type="InterPro" id="IPR016194">
    <property type="entry name" value="SPOC-like_C_dom_sf"/>
</dbReference>
<dbReference type="AlphaFoldDB" id="A0AAN7VIC5"/>
<proteinExistence type="predicted"/>
<reference evidence="2 3" key="1">
    <citation type="journal article" date="2024" name="Insects">
        <title>An Improved Chromosome-Level Genome Assembly of the Firefly Pyrocoelia pectoralis.</title>
        <authorList>
            <person name="Fu X."/>
            <person name="Meyer-Rochow V.B."/>
            <person name="Ballantyne L."/>
            <person name="Zhu X."/>
        </authorList>
    </citation>
    <scope>NUCLEOTIDE SEQUENCE [LARGE SCALE GENOMIC DNA]</scope>
    <source>
        <strain evidence="2">XCY_ONT2</strain>
    </source>
</reference>
<sequence length="514" mass="59616">MDAYDDEWQDSDFEEETNKTETPVEYKPSYVLIAVDTDKSMFENYQNSVQSPFRSTLDACYTIIDSIALSGQQSLKGPVGITLADNDVKKTSFIEFDQPIPEAIKLLKSTKNQREDELESNFERKGSFDLADFFLLCKNKLLNVKTDAYRRTVIYITCDDNPIGNDPKRRFKVINESQKFASIDIRLIVVTFKPNFDEKNFYSEVLEASKSEPIEKVNSSHLTEKLSYLIQKKVSQRNTKFYPFIGNTERYMEVSVSKPTTSNRVMKNMYVTRDTQEEVKKTIQQKHGDSYMCTYNKEEPGLEITVGEHQILGETSIPVGYTLSYVGKPVLQTGWVLSPPYLMKKHSKETQELFEMFWQFCRDNDKCLFCYQKLKRGSTVRFVELIPKLNNNVRQFLVKILPFAPEIHYDVTEHQSEITFTVDEENAMSNLIDSLTIDYNVDTFQDPVEGRKKAYIKSQLLGEKLEKLDDGIVPDSIIDKRISPYIGKLKDLDTVPTKKRERKTDYSKSRKKYN</sequence>
<keyword evidence="3" id="KW-1185">Reference proteome</keyword>
<evidence type="ECO:0000256" key="1">
    <source>
        <dbReference type="SAM" id="MobiDB-lite"/>
    </source>
</evidence>
<comment type="caution">
    <text evidence="2">The sequence shown here is derived from an EMBL/GenBank/DDBJ whole genome shotgun (WGS) entry which is preliminary data.</text>
</comment>
<dbReference type="Gene3D" id="1.10.1600.10">
    <property type="match status" value="1"/>
</dbReference>
<organism evidence="2 3">
    <name type="scientific">Pyrocoelia pectoralis</name>
    <dbReference type="NCBI Taxonomy" id="417401"/>
    <lineage>
        <taxon>Eukaryota</taxon>
        <taxon>Metazoa</taxon>
        <taxon>Ecdysozoa</taxon>
        <taxon>Arthropoda</taxon>
        <taxon>Hexapoda</taxon>
        <taxon>Insecta</taxon>
        <taxon>Pterygota</taxon>
        <taxon>Neoptera</taxon>
        <taxon>Endopterygota</taxon>
        <taxon>Coleoptera</taxon>
        <taxon>Polyphaga</taxon>
        <taxon>Elateriformia</taxon>
        <taxon>Elateroidea</taxon>
        <taxon>Lampyridae</taxon>
        <taxon>Lampyrinae</taxon>
        <taxon>Pyrocoelia</taxon>
    </lineage>
</organism>
<dbReference type="PANTHER" id="PTHR12604:SF2">
    <property type="entry name" value="X-RAY REPAIR CROSS-COMPLEMENTING PROTEIN 6"/>
    <property type="match status" value="1"/>
</dbReference>
<dbReference type="InterPro" id="IPR036465">
    <property type="entry name" value="vWFA_dom_sf"/>
</dbReference>
<dbReference type="SUPFAM" id="SSF100939">
    <property type="entry name" value="SPOC domain-like"/>
    <property type="match status" value="1"/>
</dbReference>
<dbReference type="Proteomes" id="UP001329430">
    <property type="component" value="Chromosome 3"/>
</dbReference>
<dbReference type="GO" id="GO:0003690">
    <property type="term" value="F:double-stranded DNA binding"/>
    <property type="evidence" value="ECO:0007669"/>
    <property type="project" value="TreeGrafter"/>
</dbReference>
<feature type="compositionally biased region" description="Acidic residues" evidence="1">
    <location>
        <begin position="1"/>
        <end position="15"/>
    </location>
</feature>
<dbReference type="SUPFAM" id="SSF53300">
    <property type="entry name" value="vWA-like"/>
    <property type="match status" value="1"/>
</dbReference>
<evidence type="ECO:0000313" key="2">
    <source>
        <dbReference type="EMBL" id="KAK5646348.1"/>
    </source>
</evidence>
<gene>
    <name evidence="2" type="ORF">RI129_004812</name>
</gene>